<proteinExistence type="predicted"/>
<protein>
    <submittedName>
        <fullName evidence="1">Uncharacterized protein</fullName>
    </submittedName>
</protein>
<accession>A0A843WFK9</accession>
<dbReference type="EMBL" id="NMUH01004613">
    <property type="protein sequence ID" value="MQM10223.1"/>
    <property type="molecule type" value="Genomic_DNA"/>
</dbReference>
<sequence>MGEASTASSVAFSGVWWFVRRGPCEDGVRSVGAPATRCSSHSSGSFSSLVVRRLLQNTSSIEYPRFCVSQARVFCCARGVSQYGVYHRVPHLRELGPESLKVPGMDLQLCGLQSVAMRLRGGSCAMLFELDAGIMNQ</sequence>
<dbReference type="AlphaFoldDB" id="A0A843WFK9"/>
<evidence type="ECO:0000313" key="1">
    <source>
        <dbReference type="EMBL" id="MQM10223.1"/>
    </source>
</evidence>
<comment type="caution">
    <text evidence="1">The sequence shown here is derived from an EMBL/GenBank/DDBJ whole genome shotgun (WGS) entry which is preliminary data.</text>
</comment>
<evidence type="ECO:0000313" key="2">
    <source>
        <dbReference type="Proteomes" id="UP000652761"/>
    </source>
</evidence>
<organism evidence="1 2">
    <name type="scientific">Colocasia esculenta</name>
    <name type="common">Wild taro</name>
    <name type="synonym">Arum esculentum</name>
    <dbReference type="NCBI Taxonomy" id="4460"/>
    <lineage>
        <taxon>Eukaryota</taxon>
        <taxon>Viridiplantae</taxon>
        <taxon>Streptophyta</taxon>
        <taxon>Embryophyta</taxon>
        <taxon>Tracheophyta</taxon>
        <taxon>Spermatophyta</taxon>
        <taxon>Magnoliopsida</taxon>
        <taxon>Liliopsida</taxon>
        <taxon>Araceae</taxon>
        <taxon>Aroideae</taxon>
        <taxon>Colocasieae</taxon>
        <taxon>Colocasia</taxon>
    </lineage>
</organism>
<keyword evidence="2" id="KW-1185">Reference proteome</keyword>
<dbReference type="Proteomes" id="UP000652761">
    <property type="component" value="Unassembled WGS sequence"/>
</dbReference>
<reference evidence="1" key="1">
    <citation type="submission" date="2017-07" db="EMBL/GenBank/DDBJ databases">
        <title>Taro Niue Genome Assembly and Annotation.</title>
        <authorList>
            <person name="Atibalentja N."/>
            <person name="Keating K."/>
            <person name="Fields C.J."/>
        </authorList>
    </citation>
    <scope>NUCLEOTIDE SEQUENCE</scope>
    <source>
        <strain evidence="1">Niue_2</strain>
        <tissue evidence="1">Leaf</tissue>
    </source>
</reference>
<name>A0A843WFK9_COLES</name>
<gene>
    <name evidence="1" type="ORF">Taro_043111</name>
</gene>